<reference key="1">
    <citation type="submission" date="2007-01" db="EMBL/GenBank/DDBJ databases">
        <title>The Genome Sequence of Puccinia graminis f. sp. tritici Strain CRL 75-36-700-3.</title>
        <authorList>
            <consortium name="The Broad Institute Genome Sequencing Platform"/>
            <person name="Birren B."/>
            <person name="Lander E."/>
            <person name="Galagan J."/>
            <person name="Nusbaum C."/>
            <person name="Devon K."/>
            <person name="Cuomo C."/>
            <person name="Jaffe D."/>
            <person name="Butler J."/>
            <person name="Alvarez P."/>
            <person name="Gnerre S."/>
            <person name="Grabherr M."/>
            <person name="Mauceli E."/>
            <person name="Brockman W."/>
            <person name="Young S."/>
            <person name="LaButti K."/>
            <person name="Sykes S."/>
            <person name="DeCaprio D."/>
            <person name="Crawford M."/>
            <person name="Koehrsen M."/>
            <person name="Engels R."/>
            <person name="Montgomery P."/>
            <person name="Pearson M."/>
            <person name="Howarth C."/>
            <person name="Larson L."/>
            <person name="White J."/>
            <person name="Zeng Q."/>
            <person name="Kodira C."/>
            <person name="Yandava C."/>
            <person name="Alvarado L."/>
            <person name="O'Leary S."/>
            <person name="Szabo L."/>
            <person name="Dean R."/>
            <person name="Schein J."/>
        </authorList>
    </citation>
    <scope>NUCLEOTIDE SEQUENCE</scope>
    <source>
        <strain>CRL 75-36-700-3</strain>
    </source>
</reference>
<keyword evidence="2" id="KW-1185">Reference proteome</keyword>
<evidence type="ECO:0000313" key="2">
    <source>
        <dbReference type="Proteomes" id="UP000008783"/>
    </source>
</evidence>
<proteinExistence type="predicted"/>
<accession>E3JUU7</accession>
<dbReference type="HOGENOM" id="CLU_110357_0_0_1"/>
<dbReference type="GeneID" id="10543816"/>
<dbReference type="PANTHER" id="PTHR33324:SF2">
    <property type="entry name" value="MYB_SANT-LIKE DNA-BINDING DOMAIN-CONTAINING PROTEIN"/>
    <property type="match status" value="1"/>
</dbReference>
<dbReference type="eggNOG" id="ENOG502T0M8">
    <property type="taxonomic scope" value="Eukaryota"/>
</dbReference>
<dbReference type="OrthoDB" id="96345at2759"/>
<dbReference type="Proteomes" id="UP000008783">
    <property type="component" value="Unassembled WGS sequence"/>
</dbReference>
<reference evidence="2" key="2">
    <citation type="journal article" date="2011" name="Proc. Natl. Acad. Sci. U.S.A.">
        <title>Obligate biotrophy features unraveled by the genomic analysis of rust fungi.</title>
        <authorList>
            <person name="Duplessis S."/>
            <person name="Cuomo C.A."/>
            <person name="Lin Y.-C."/>
            <person name="Aerts A."/>
            <person name="Tisserant E."/>
            <person name="Veneault-Fourrey C."/>
            <person name="Joly D.L."/>
            <person name="Hacquard S."/>
            <person name="Amselem J."/>
            <person name="Cantarel B.L."/>
            <person name="Chiu R."/>
            <person name="Coutinho P.M."/>
            <person name="Feau N."/>
            <person name="Field M."/>
            <person name="Frey P."/>
            <person name="Gelhaye E."/>
            <person name="Goldberg J."/>
            <person name="Grabherr M.G."/>
            <person name="Kodira C.D."/>
            <person name="Kohler A."/>
            <person name="Kuees U."/>
            <person name="Lindquist E.A."/>
            <person name="Lucas S.M."/>
            <person name="Mago R."/>
            <person name="Mauceli E."/>
            <person name="Morin E."/>
            <person name="Murat C."/>
            <person name="Pangilinan J.L."/>
            <person name="Park R."/>
            <person name="Pearson M."/>
            <person name="Quesneville H."/>
            <person name="Rouhier N."/>
            <person name="Sakthikumar S."/>
            <person name="Salamov A.A."/>
            <person name="Schmutz J."/>
            <person name="Selles B."/>
            <person name="Shapiro H."/>
            <person name="Tanguay P."/>
            <person name="Tuskan G.A."/>
            <person name="Henrissat B."/>
            <person name="Van de Peer Y."/>
            <person name="Rouze P."/>
            <person name="Ellis J.G."/>
            <person name="Dodds P.N."/>
            <person name="Schein J.E."/>
            <person name="Zhong S."/>
            <person name="Hamelin R.C."/>
            <person name="Grigoriev I.V."/>
            <person name="Szabo L.J."/>
            <person name="Martin F."/>
        </authorList>
    </citation>
    <scope>NUCLEOTIDE SEQUENCE [LARGE SCALE GENOMIC DNA]</scope>
    <source>
        <strain evidence="2">CRL 75-36-700-3 / race SCCL</strain>
    </source>
</reference>
<dbReference type="PANTHER" id="PTHR33324">
    <property type="entry name" value="EXPRESSED PROTEIN"/>
    <property type="match status" value="1"/>
</dbReference>
<evidence type="ECO:0000313" key="1">
    <source>
        <dbReference type="EMBL" id="EFP75822.2"/>
    </source>
</evidence>
<gene>
    <name evidence="1" type="ORF">PGTG_01153</name>
</gene>
<dbReference type="InParanoid" id="E3JUU7"/>
<dbReference type="RefSeq" id="XP_003320241.2">
    <property type="nucleotide sequence ID" value="XM_003320193.2"/>
</dbReference>
<dbReference type="KEGG" id="pgr:PGTG_01153"/>
<organism evidence="1 2">
    <name type="scientific">Puccinia graminis f. sp. tritici (strain CRL 75-36-700-3 / race SCCL)</name>
    <name type="common">Black stem rust fungus</name>
    <dbReference type="NCBI Taxonomy" id="418459"/>
    <lineage>
        <taxon>Eukaryota</taxon>
        <taxon>Fungi</taxon>
        <taxon>Dikarya</taxon>
        <taxon>Basidiomycota</taxon>
        <taxon>Pucciniomycotina</taxon>
        <taxon>Pucciniomycetes</taxon>
        <taxon>Pucciniales</taxon>
        <taxon>Pucciniaceae</taxon>
        <taxon>Puccinia</taxon>
    </lineage>
</organism>
<dbReference type="EMBL" id="DS178264">
    <property type="protein sequence ID" value="EFP75822.2"/>
    <property type="molecule type" value="Genomic_DNA"/>
</dbReference>
<protein>
    <submittedName>
        <fullName evidence="1">Uncharacterized protein</fullName>
    </submittedName>
</protein>
<dbReference type="VEuPathDB" id="FungiDB:PGTG_01153"/>
<dbReference type="AlphaFoldDB" id="E3JUU7"/>
<name>E3JUU7_PUCGT</name>
<sequence length="224" mass="25890">MALPWETDGGVDGRPNSIEVLLDWLTVPGNYTRWCNAKRKAPLTKEIHQVMIQRGILHRNPHGISLKIYMLHEGYKHACHYRRQTPAALQKRFPNGYLSFADWPPRTGYTDMICHDWARLEQIFGPPDDLPNDAIDPDPSARQRIMIHTDAGSQVFKFVDEIHSQYHEMLHQTPGFVSWSTYFKNNEANQSEFPLLTGLDNEVILQKYNTLTMGSSQTQPHFPY</sequence>